<gene>
    <name evidence="3" type="ORF">ICI42_09405</name>
</gene>
<dbReference type="Pfam" id="PF02021">
    <property type="entry name" value="UPF0102"/>
    <property type="match status" value="1"/>
</dbReference>
<dbReference type="Gene3D" id="3.40.1350.10">
    <property type="match status" value="1"/>
</dbReference>
<evidence type="ECO:0000313" key="3">
    <source>
        <dbReference type="EMBL" id="MBD0414869.1"/>
    </source>
</evidence>
<dbReference type="NCBIfam" id="NF009151">
    <property type="entry name" value="PRK12497.1-5"/>
    <property type="match status" value="1"/>
</dbReference>
<dbReference type="InterPro" id="IPR011335">
    <property type="entry name" value="Restrct_endonuc-II-like"/>
</dbReference>
<comment type="similarity">
    <text evidence="1 2">Belongs to the UPF0102 family.</text>
</comment>
<dbReference type="GO" id="GO:0003676">
    <property type="term" value="F:nucleic acid binding"/>
    <property type="evidence" value="ECO:0007669"/>
    <property type="project" value="InterPro"/>
</dbReference>
<dbReference type="RefSeq" id="WP_188164282.1">
    <property type="nucleotide sequence ID" value="NZ_JACVVX010000002.1"/>
</dbReference>
<dbReference type="HAMAP" id="MF_00048">
    <property type="entry name" value="UPF0102"/>
    <property type="match status" value="1"/>
</dbReference>
<dbReference type="AlphaFoldDB" id="A0A8J6PT86"/>
<dbReference type="SUPFAM" id="SSF52980">
    <property type="entry name" value="Restriction endonuclease-like"/>
    <property type="match status" value="1"/>
</dbReference>
<organism evidence="3 4">
    <name type="scientific">Oryzicola mucosus</name>
    <dbReference type="NCBI Taxonomy" id="2767425"/>
    <lineage>
        <taxon>Bacteria</taxon>
        <taxon>Pseudomonadati</taxon>
        <taxon>Pseudomonadota</taxon>
        <taxon>Alphaproteobacteria</taxon>
        <taxon>Hyphomicrobiales</taxon>
        <taxon>Phyllobacteriaceae</taxon>
        <taxon>Oryzicola</taxon>
    </lineage>
</organism>
<sequence length="141" mass="16243">MRRAFRIFRAGCTVHFCARADPSRRLKAYRRGHRGEWLAAAALMLKGYRIVARRYRTKLGEIDLIARRGVLVLIVEVKARRTLLEAIDAVGHGAQRRIEGAADLWLAKQPDYARLSLRFDMVAVLPMRWPVHVENAFYGRT</sequence>
<name>A0A8J6PT86_9HYPH</name>
<dbReference type="Proteomes" id="UP000643405">
    <property type="component" value="Unassembled WGS sequence"/>
</dbReference>
<dbReference type="EMBL" id="JACVVX010000002">
    <property type="protein sequence ID" value="MBD0414869.1"/>
    <property type="molecule type" value="Genomic_DNA"/>
</dbReference>
<proteinExistence type="inferred from homology"/>
<accession>A0A8J6PT86</accession>
<comment type="caution">
    <text evidence="3">The sequence shown here is derived from an EMBL/GenBank/DDBJ whole genome shotgun (WGS) entry which is preliminary data.</text>
</comment>
<dbReference type="InterPro" id="IPR011856">
    <property type="entry name" value="tRNA_endonuc-like_dom_sf"/>
</dbReference>
<protein>
    <recommendedName>
        <fullName evidence="2">UPF0102 protein ICI42_09405</fullName>
    </recommendedName>
</protein>
<dbReference type="PANTHER" id="PTHR34039">
    <property type="entry name" value="UPF0102 PROTEIN YRAN"/>
    <property type="match status" value="1"/>
</dbReference>
<dbReference type="InterPro" id="IPR003509">
    <property type="entry name" value="UPF0102_YraN-like"/>
</dbReference>
<evidence type="ECO:0000313" key="4">
    <source>
        <dbReference type="Proteomes" id="UP000643405"/>
    </source>
</evidence>
<keyword evidence="4" id="KW-1185">Reference proteome</keyword>
<dbReference type="PANTHER" id="PTHR34039:SF1">
    <property type="entry name" value="UPF0102 PROTEIN YRAN"/>
    <property type="match status" value="1"/>
</dbReference>
<evidence type="ECO:0000256" key="1">
    <source>
        <dbReference type="ARBA" id="ARBA00006738"/>
    </source>
</evidence>
<reference evidence="3" key="1">
    <citation type="submission" date="2020-09" db="EMBL/GenBank/DDBJ databases">
        <title>Genome seq and assembly of Tianweitania sp.</title>
        <authorList>
            <person name="Chhetri G."/>
        </authorList>
    </citation>
    <scope>NUCLEOTIDE SEQUENCE</scope>
    <source>
        <strain evidence="3">Rool2</strain>
    </source>
</reference>
<evidence type="ECO:0000256" key="2">
    <source>
        <dbReference type="HAMAP-Rule" id="MF_00048"/>
    </source>
</evidence>